<dbReference type="AlphaFoldDB" id="A0A6A4XD62"/>
<dbReference type="Proteomes" id="UP000440578">
    <property type="component" value="Unassembled WGS sequence"/>
</dbReference>
<evidence type="ECO:0000313" key="3">
    <source>
        <dbReference type="Proteomes" id="UP000440578"/>
    </source>
</evidence>
<proteinExistence type="predicted"/>
<gene>
    <name evidence="2" type="ORF">FJT64_016322</name>
</gene>
<name>A0A6A4XD62_AMPAM</name>
<feature type="chain" id="PRO_5025358772" evidence="1">
    <location>
        <begin position="25"/>
        <end position="166"/>
    </location>
</feature>
<comment type="caution">
    <text evidence="2">The sequence shown here is derived from an EMBL/GenBank/DDBJ whole genome shotgun (WGS) entry which is preliminary data.</text>
</comment>
<sequence length="166" mass="18818">MSSSAGRCCLLSLVLLMVPALVHLEQPCDDALVTSDDHSWCQGPARCRADPESGDLHRRALCPFRRRAHRFYQTVVASGWRWRVQRPQAGRPRRPRSRVRRRTLLRLQRAECRCEQSGCRPGLECTPFSTFVQLPGEPRSEAVSVACLCMAPFQRDAVEAQRTADD</sequence>
<accession>A0A6A4XD62</accession>
<protein>
    <submittedName>
        <fullName evidence="2">Uncharacterized protein</fullName>
    </submittedName>
</protein>
<keyword evidence="3" id="KW-1185">Reference proteome</keyword>
<evidence type="ECO:0000313" key="2">
    <source>
        <dbReference type="EMBL" id="KAF0313078.1"/>
    </source>
</evidence>
<reference evidence="2 3" key="1">
    <citation type="submission" date="2019-07" db="EMBL/GenBank/DDBJ databases">
        <title>Draft genome assembly of a fouling barnacle, Amphibalanus amphitrite (Darwin, 1854): The first reference genome for Thecostraca.</title>
        <authorList>
            <person name="Kim W."/>
        </authorList>
    </citation>
    <scope>NUCLEOTIDE SEQUENCE [LARGE SCALE GENOMIC DNA]</scope>
    <source>
        <strain evidence="2">SNU_AA5</strain>
        <tissue evidence="2">Soma without cirri and trophi</tissue>
    </source>
</reference>
<feature type="signal peptide" evidence="1">
    <location>
        <begin position="1"/>
        <end position="24"/>
    </location>
</feature>
<dbReference type="EMBL" id="VIIS01000116">
    <property type="protein sequence ID" value="KAF0313078.1"/>
    <property type="molecule type" value="Genomic_DNA"/>
</dbReference>
<keyword evidence="1" id="KW-0732">Signal</keyword>
<organism evidence="2 3">
    <name type="scientific">Amphibalanus amphitrite</name>
    <name type="common">Striped barnacle</name>
    <name type="synonym">Balanus amphitrite</name>
    <dbReference type="NCBI Taxonomy" id="1232801"/>
    <lineage>
        <taxon>Eukaryota</taxon>
        <taxon>Metazoa</taxon>
        <taxon>Ecdysozoa</taxon>
        <taxon>Arthropoda</taxon>
        <taxon>Crustacea</taxon>
        <taxon>Multicrustacea</taxon>
        <taxon>Cirripedia</taxon>
        <taxon>Thoracica</taxon>
        <taxon>Thoracicalcarea</taxon>
        <taxon>Balanomorpha</taxon>
        <taxon>Balanoidea</taxon>
        <taxon>Balanidae</taxon>
        <taxon>Amphibalaninae</taxon>
        <taxon>Amphibalanus</taxon>
    </lineage>
</organism>
<evidence type="ECO:0000256" key="1">
    <source>
        <dbReference type="SAM" id="SignalP"/>
    </source>
</evidence>